<sequence length="521" mass="59848">MNITDSDIKLIKSKGLTVDKVLSQIEIFKNEIPFVALRSAATLENGISKISDTYQKELIERYEKKVYDLETIKFVPASGAASRMFKELFRFLDYYDADKESLNSYTNHEKADAIRLFLIGLEKFPFYSTVMNEVKRFSPDFDSLSEGEQLYLFVEVMLRERGLNYGWYPKGLLPFHKYSERIATAFEEHLYEAAGYNVNGDKASKIHFTISKEHLEAFNEEFERIQQDVELKTATKFDISYSFQKPETDTIAVTMDNEPFRLENGELLFRPGGHGALIENLNDLDADIIYIKNIDNVVVRKYQNELSGFKKVLAGKLLEIQQEVFDILKCIDKEVPTEEKLKQIKQFLVEELNVRLPLDFDKFSDKFKVLFIKESLNRPIRVCGMVINEGEPGGGPFWVKQENGRVVLQIIEAPQINKNDRRQKEILAGATHFNPVDLVCGVRNYKGEKFNLLDFVDPDAGFITTKTMNGRRLKALELPGLWNGAMSNWISVFVEVPLTTFNPVKSVNDLLKSAHQVKLFS</sequence>
<dbReference type="Proteomes" id="UP000324376">
    <property type="component" value="Unassembled WGS sequence"/>
</dbReference>
<reference evidence="2 3" key="1">
    <citation type="submission" date="2019-07" db="EMBL/GenBank/DDBJ databases">
        <title>Genomic Encyclopedia of Archaeal and Bacterial Type Strains, Phase II (KMG-II): from individual species to whole genera.</title>
        <authorList>
            <person name="Goeker M."/>
        </authorList>
    </citation>
    <scope>NUCLEOTIDE SEQUENCE [LARGE SCALE GENOMIC DNA]</scope>
    <source>
        <strain evidence="2 3">DSM 17527</strain>
    </source>
</reference>
<evidence type="ECO:0000313" key="2">
    <source>
        <dbReference type="EMBL" id="TYP77124.1"/>
    </source>
</evidence>
<dbReference type="SUPFAM" id="SSF53448">
    <property type="entry name" value="Nucleotide-diphospho-sugar transferases"/>
    <property type="match status" value="1"/>
</dbReference>
<dbReference type="Pfam" id="PF14134">
    <property type="entry name" value="DUF4301"/>
    <property type="match status" value="1"/>
</dbReference>
<dbReference type="InterPro" id="IPR025393">
    <property type="entry name" value="DUF4301"/>
</dbReference>
<evidence type="ECO:0000313" key="3">
    <source>
        <dbReference type="Proteomes" id="UP000324376"/>
    </source>
</evidence>
<name>A0A5S5CCN9_9FLAO</name>
<dbReference type="InterPro" id="IPR029044">
    <property type="entry name" value="Nucleotide-diphossugar_trans"/>
</dbReference>
<gene>
    <name evidence="2" type="ORF">BD809_101272</name>
</gene>
<dbReference type="EMBL" id="VNHU01000001">
    <property type="protein sequence ID" value="TYP77124.1"/>
    <property type="molecule type" value="Genomic_DNA"/>
</dbReference>
<accession>A0A5S5CCN9</accession>
<feature type="domain" description="DUF4301" evidence="1">
    <location>
        <begin position="5"/>
        <end position="516"/>
    </location>
</feature>
<dbReference type="AlphaFoldDB" id="A0A5S5CCN9"/>
<proteinExistence type="predicted"/>
<comment type="caution">
    <text evidence="2">The sequence shown here is derived from an EMBL/GenBank/DDBJ whole genome shotgun (WGS) entry which is preliminary data.</text>
</comment>
<dbReference type="RefSeq" id="WP_148781145.1">
    <property type="nucleotide sequence ID" value="NZ_VNHU01000001.1"/>
</dbReference>
<dbReference type="OrthoDB" id="5572060at2"/>
<evidence type="ECO:0000259" key="1">
    <source>
        <dbReference type="Pfam" id="PF14134"/>
    </source>
</evidence>
<protein>
    <submittedName>
        <fullName evidence="2">Uncharacterized protein DUF4301</fullName>
    </submittedName>
</protein>
<keyword evidence="3" id="KW-1185">Reference proteome</keyword>
<organism evidence="2 3">
    <name type="scientific">Aquimarina intermedia</name>
    <dbReference type="NCBI Taxonomy" id="350814"/>
    <lineage>
        <taxon>Bacteria</taxon>
        <taxon>Pseudomonadati</taxon>
        <taxon>Bacteroidota</taxon>
        <taxon>Flavobacteriia</taxon>
        <taxon>Flavobacteriales</taxon>
        <taxon>Flavobacteriaceae</taxon>
        <taxon>Aquimarina</taxon>
    </lineage>
</organism>